<evidence type="ECO:0000256" key="3">
    <source>
        <dbReference type="ARBA" id="ARBA00023125"/>
    </source>
</evidence>
<dbReference type="PROSITE" id="PS50931">
    <property type="entry name" value="HTH_LYSR"/>
    <property type="match status" value="1"/>
</dbReference>
<comment type="similarity">
    <text evidence="1">Belongs to the LysR transcriptional regulatory family.</text>
</comment>
<dbReference type="InterPro" id="IPR005119">
    <property type="entry name" value="LysR_subst-bd"/>
</dbReference>
<evidence type="ECO:0000256" key="1">
    <source>
        <dbReference type="ARBA" id="ARBA00009437"/>
    </source>
</evidence>
<organism evidence="6 7">
    <name type="scientific">Bordetella ansorpii</name>
    <dbReference type="NCBI Taxonomy" id="288768"/>
    <lineage>
        <taxon>Bacteria</taxon>
        <taxon>Pseudomonadati</taxon>
        <taxon>Pseudomonadota</taxon>
        <taxon>Betaproteobacteria</taxon>
        <taxon>Burkholderiales</taxon>
        <taxon>Alcaligenaceae</taxon>
        <taxon>Bordetella</taxon>
    </lineage>
</organism>
<dbReference type="Gene3D" id="3.40.190.290">
    <property type="match status" value="1"/>
</dbReference>
<evidence type="ECO:0000313" key="7">
    <source>
        <dbReference type="Proteomes" id="UP000077037"/>
    </source>
</evidence>
<dbReference type="GO" id="GO:0003700">
    <property type="term" value="F:DNA-binding transcription factor activity"/>
    <property type="evidence" value="ECO:0007669"/>
    <property type="project" value="InterPro"/>
</dbReference>
<dbReference type="OrthoDB" id="464481at2"/>
<evidence type="ECO:0000256" key="4">
    <source>
        <dbReference type="ARBA" id="ARBA00023163"/>
    </source>
</evidence>
<dbReference type="PRINTS" id="PR00039">
    <property type="entry name" value="HTHLYSR"/>
</dbReference>
<dbReference type="RefSeq" id="WP_066412108.1">
    <property type="nucleotide sequence ID" value="NZ_FKBS01000014.1"/>
</dbReference>
<dbReference type="GO" id="GO:0000976">
    <property type="term" value="F:transcription cis-regulatory region binding"/>
    <property type="evidence" value="ECO:0007669"/>
    <property type="project" value="TreeGrafter"/>
</dbReference>
<accession>A0A157P895</accession>
<dbReference type="Pfam" id="PF03466">
    <property type="entry name" value="LysR_substrate"/>
    <property type="match status" value="1"/>
</dbReference>
<dbReference type="FunFam" id="1.10.10.10:FF:000001">
    <property type="entry name" value="LysR family transcriptional regulator"/>
    <property type="match status" value="1"/>
</dbReference>
<reference evidence="6 7" key="1">
    <citation type="submission" date="2016-03" db="EMBL/GenBank/DDBJ databases">
        <authorList>
            <consortium name="Pathogen Informatics"/>
        </authorList>
    </citation>
    <scope>NUCLEOTIDE SEQUENCE [LARGE SCALE GENOMIC DNA]</scope>
    <source>
        <strain evidence="6 7">NCTC13364</strain>
    </source>
</reference>
<keyword evidence="2" id="KW-0805">Transcription regulation</keyword>
<evidence type="ECO:0000313" key="6">
    <source>
        <dbReference type="EMBL" id="SAI29671.1"/>
    </source>
</evidence>
<evidence type="ECO:0000259" key="5">
    <source>
        <dbReference type="PROSITE" id="PS50931"/>
    </source>
</evidence>
<dbReference type="Proteomes" id="UP000077037">
    <property type="component" value="Unassembled WGS sequence"/>
</dbReference>
<keyword evidence="4" id="KW-0804">Transcription</keyword>
<name>A0A157P895_9BORD</name>
<dbReference type="Pfam" id="PF00126">
    <property type="entry name" value="HTH_1"/>
    <property type="match status" value="1"/>
</dbReference>
<proteinExistence type="inferred from homology"/>
<dbReference type="EMBL" id="FKBS01000014">
    <property type="protein sequence ID" value="SAI29671.1"/>
    <property type="molecule type" value="Genomic_DNA"/>
</dbReference>
<evidence type="ECO:0000256" key="2">
    <source>
        <dbReference type="ARBA" id="ARBA00023015"/>
    </source>
</evidence>
<dbReference type="AlphaFoldDB" id="A0A157P895"/>
<dbReference type="InterPro" id="IPR000847">
    <property type="entry name" value="LysR_HTH_N"/>
</dbReference>
<gene>
    <name evidence="6" type="primary">gltR_3</name>
    <name evidence="6" type="ORF">SAMEA1982600_02350</name>
</gene>
<dbReference type="PANTHER" id="PTHR30126">
    <property type="entry name" value="HTH-TYPE TRANSCRIPTIONAL REGULATOR"/>
    <property type="match status" value="1"/>
</dbReference>
<dbReference type="SUPFAM" id="SSF46785">
    <property type="entry name" value="Winged helix' DNA-binding domain"/>
    <property type="match status" value="1"/>
</dbReference>
<dbReference type="SUPFAM" id="SSF53850">
    <property type="entry name" value="Periplasmic binding protein-like II"/>
    <property type="match status" value="1"/>
</dbReference>
<dbReference type="Gene3D" id="1.10.10.10">
    <property type="entry name" value="Winged helix-like DNA-binding domain superfamily/Winged helix DNA-binding domain"/>
    <property type="match status" value="1"/>
</dbReference>
<feature type="domain" description="HTH lysR-type" evidence="5">
    <location>
        <begin position="1"/>
        <end position="58"/>
    </location>
</feature>
<dbReference type="InterPro" id="IPR036390">
    <property type="entry name" value="WH_DNA-bd_sf"/>
</dbReference>
<dbReference type="InterPro" id="IPR036388">
    <property type="entry name" value="WH-like_DNA-bd_sf"/>
</dbReference>
<protein>
    <submittedName>
        <fullName evidence="6">LysR family transcriptional regulator</fullName>
    </submittedName>
</protein>
<dbReference type="PANTHER" id="PTHR30126:SF40">
    <property type="entry name" value="HTH-TYPE TRANSCRIPTIONAL REGULATOR GLTR"/>
    <property type="match status" value="1"/>
</dbReference>
<sequence>MEFAELEIFRAVAREQSVTRAAQALDRVQSNVTTRLKQLEDDLGVALFLRDGRRMTLTPEGQGFLEYAERILALAEEARQSVHAGRPSGTLRVGSMESTAASRLPAPLARFHACWPDVHVQIRTGTTQAMADAVAAHELDCAAVAYPGDGPAASADLSLLAPGIEGTYLFTEQLMLVFPPGHPEVRTPADVQVRSLAGFARGCTYRQYAQDWLSRPGLPHWNVVEANSYHAIMACVMAGTSVALLPQSVLDLHRDAAAVRTLFLRDAHIFMIRRAGYDTAAYRALLREILRAA</sequence>
<keyword evidence="3" id="KW-0238">DNA-binding</keyword>